<evidence type="ECO:0000313" key="2">
    <source>
        <dbReference type="Proteomes" id="UP000828390"/>
    </source>
</evidence>
<protein>
    <submittedName>
        <fullName evidence="1">Uncharacterized protein</fullName>
    </submittedName>
</protein>
<keyword evidence="2" id="KW-1185">Reference proteome</keyword>
<reference evidence="1" key="1">
    <citation type="journal article" date="2019" name="bioRxiv">
        <title>The Genome of the Zebra Mussel, Dreissena polymorpha: A Resource for Invasive Species Research.</title>
        <authorList>
            <person name="McCartney M.A."/>
            <person name="Auch B."/>
            <person name="Kono T."/>
            <person name="Mallez S."/>
            <person name="Zhang Y."/>
            <person name="Obille A."/>
            <person name="Becker A."/>
            <person name="Abrahante J.E."/>
            <person name="Garbe J."/>
            <person name="Badalamenti J.P."/>
            <person name="Herman A."/>
            <person name="Mangelson H."/>
            <person name="Liachko I."/>
            <person name="Sullivan S."/>
            <person name="Sone E.D."/>
            <person name="Koren S."/>
            <person name="Silverstein K.A.T."/>
            <person name="Beckman K.B."/>
            <person name="Gohl D.M."/>
        </authorList>
    </citation>
    <scope>NUCLEOTIDE SEQUENCE</scope>
    <source>
        <strain evidence="1">Duluth1</strain>
        <tissue evidence="1">Whole animal</tissue>
    </source>
</reference>
<dbReference type="EMBL" id="JAIWYP010000005">
    <property type="protein sequence ID" value="KAH3827320.1"/>
    <property type="molecule type" value="Genomic_DNA"/>
</dbReference>
<accession>A0A9D4H2E6</accession>
<organism evidence="1 2">
    <name type="scientific">Dreissena polymorpha</name>
    <name type="common">Zebra mussel</name>
    <name type="synonym">Mytilus polymorpha</name>
    <dbReference type="NCBI Taxonomy" id="45954"/>
    <lineage>
        <taxon>Eukaryota</taxon>
        <taxon>Metazoa</taxon>
        <taxon>Spiralia</taxon>
        <taxon>Lophotrochozoa</taxon>
        <taxon>Mollusca</taxon>
        <taxon>Bivalvia</taxon>
        <taxon>Autobranchia</taxon>
        <taxon>Heteroconchia</taxon>
        <taxon>Euheterodonta</taxon>
        <taxon>Imparidentia</taxon>
        <taxon>Neoheterodontei</taxon>
        <taxon>Myida</taxon>
        <taxon>Dreissenoidea</taxon>
        <taxon>Dreissenidae</taxon>
        <taxon>Dreissena</taxon>
    </lineage>
</organism>
<sequence length="70" mass="7555">MSDMLICYPTQEGRCPPCLTCSSATLHRKVGAVPSMSDMLICYPTQEGRCPPCLTCSSATLHRKVGALHV</sequence>
<comment type="caution">
    <text evidence="1">The sequence shown here is derived from an EMBL/GenBank/DDBJ whole genome shotgun (WGS) entry which is preliminary data.</text>
</comment>
<dbReference type="AlphaFoldDB" id="A0A9D4H2E6"/>
<evidence type="ECO:0000313" key="1">
    <source>
        <dbReference type="EMBL" id="KAH3827320.1"/>
    </source>
</evidence>
<reference evidence="1" key="2">
    <citation type="submission" date="2020-11" db="EMBL/GenBank/DDBJ databases">
        <authorList>
            <person name="McCartney M.A."/>
            <person name="Auch B."/>
            <person name="Kono T."/>
            <person name="Mallez S."/>
            <person name="Becker A."/>
            <person name="Gohl D.M."/>
            <person name="Silverstein K.A.T."/>
            <person name="Koren S."/>
            <person name="Bechman K.B."/>
            <person name="Herman A."/>
            <person name="Abrahante J.E."/>
            <person name="Garbe J."/>
        </authorList>
    </citation>
    <scope>NUCLEOTIDE SEQUENCE</scope>
    <source>
        <strain evidence="1">Duluth1</strain>
        <tissue evidence="1">Whole animal</tissue>
    </source>
</reference>
<gene>
    <name evidence="1" type="ORF">DPMN_129252</name>
</gene>
<dbReference type="Proteomes" id="UP000828390">
    <property type="component" value="Unassembled WGS sequence"/>
</dbReference>
<name>A0A9D4H2E6_DREPO</name>
<proteinExistence type="predicted"/>